<reference evidence="2" key="1">
    <citation type="submission" date="2015-01" db="EMBL/GenBank/DDBJ databases">
        <authorList>
            <person name="Durling Mikael"/>
        </authorList>
    </citation>
    <scope>NUCLEOTIDE SEQUENCE</scope>
</reference>
<feature type="non-terminal residue" evidence="2">
    <location>
        <position position="1"/>
    </location>
</feature>
<organism evidence="2">
    <name type="scientific">Bionectria ochroleuca</name>
    <name type="common">Gliocladium roseum</name>
    <dbReference type="NCBI Taxonomy" id="29856"/>
    <lineage>
        <taxon>Eukaryota</taxon>
        <taxon>Fungi</taxon>
        <taxon>Dikarya</taxon>
        <taxon>Ascomycota</taxon>
        <taxon>Pezizomycotina</taxon>
        <taxon>Sordariomycetes</taxon>
        <taxon>Hypocreomycetidae</taxon>
        <taxon>Hypocreales</taxon>
        <taxon>Bionectriaceae</taxon>
        <taxon>Clonostachys</taxon>
    </lineage>
</organism>
<accession>A0A0B7KP46</accession>
<name>A0A0B7KP46_BIOOC</name>
<dbReference type="EMBL" id="CDPU01000069">
    <property type="protein sequence ID" value="CEO56561.1"/>
    <property type="molecule type" value="Genomic_DNA"/>
</dbReference>
<evidence type="ECO:0000313" key="2">
    <source>
        <dbReference type="EMBL" id="CEO56561.1"/>
    </source>
</evidence>
<gene>
    <name evidence="2" type="ORF">BN869_000012619_1</name>
</gene>
<evidence type="ECO:0000256" key="1">
    <source>
        <dbReference type="SAM" id="MobiDB-lite"/>
    </source>
</evidence>
<sequence>SCPKDEPAVLFAPVFLSCLKLHNYPPPPASTSAMSSIVTNKSPKSTRRRARPLSHFSAPNPFGYQTSNNTLFDDTRFHPIFAQHAGSHSWMNNPEFTTLAEARVSTN</sequence>
<protein>
    <submittedName>
        <fullName evidence="2">Uncharacterized protein</fullName>
    </submittedName>
</protein>
<dbReference type="AlphaFoldDB" id="A0A0B7KP46"/>
<proteinExistence type="predicted"/>
<feature type="region of interest" description="Disordered" evidence="1">
    <location>
        <begin position="27"/>
        <end position="62"/>
    </location>
</feature>